<evidence type="ECO:0000256" key="4">
    <source>
        <dbReference type="ARBA" id="ARBA00022840"/>
    </source>
</evidence>
<dbReference type="SMART" id="SM00382">
    <property type="entry name" value="AAA"/>
    <property type="match status" value="1"/>
</dbReference>
<dbReference type="GO" id="GO:0016887">
    <property type="term" value="F:ATP hydrolysis activity"/>
    <property type="evidence" value="ECO:0007669"/>
    <property type="project" value="InterPro"/>
</dbReference>
<evidence type="ECO:0000313" key="6">
    <source>
        <dbReference type="EMBL" id="EJV81059.1"/>
    </source>
</evidence>
<organism evidence="6 7">
    <name type="scientific">Bacillus cereus HuA2-1</name>
    <dbReference type="NCBI Taxonomy" id="1053201"/>
    <lineage>
        <taxon>Bacteria</taxon>
        <taxon>Bacillati</taxon>
        <taxon>Bacillota</taxon>
        <taxon>Bacilli</taxon>
        <taxon>Bacillales</taxon>
        <taxon>Bacillaceae</taxon>
        <taxon>Bacillus</taxon>
        <taxon>Bacillus cereus group</taxon>
    </lineage>
</organism>
<dbReference type="PATRIC" id="fig|1053201.3.peg.3829"/>
<sequence length="224" mass="25073">MNLLIERMILMIYIEAKHVSKVLKGNIILNDVNFELEKGKIYGFKGRNGSGKTMLFRALLGLMKIDSGEILIDRKIIGIDHPFPENTGIIIEYPGFIPDYTGFKNLKLLASIQNKITDKTISETMELVGLNPEDKRKVKKYSLGMKQRLGIAQAIMEDPKLLILDEPTNALDENGIRDITKILLDLKSTGTTILVASHDSETLNLIADRIFLVENGKVSLSSEM</sequence>
<dbReference type="InterPro" id="IPR003593">
    <property type="entry name" value="AAA+_ATPase"/>
</dbReference>
<keyword evidence="2" id="KW-0813">Transport</keyword>
<evidence type="ECO:0000256" key="2">
    <source>
        <dbReference type="ARBA" id="ARBA00022448"/>
    </source>
</evidence>
<gene>
    <name evidence="6" type="ORF">IG3_03748</name>
</gene>
<dbReference type="Gene3D" id="3.40.50.300">
    <property type="entry name" value="P-loop containing nucleotide triphosphate hydrolases"/>
    <property type="match status" value="1"/>
</dbReference>
<dbReference type="SUPFAM" id="SSF52540">
    <property type="entry name" value="P-loop containing nucleoside triphosphate hydrolases"/>
    <property type="match status" value="1"/>
</dbReference>
<keyword evidence="4" id="KW-0067">ATP-binding</keyword>
<reference evidence="6 7" key="1">
    <citation type="submission" date="2012-04" db="EMBL/GenBank/DDBJ databases">
        <title>The Genome Sequence of Bacillus cereus HuA2-1.</title>
        <authorList>
            <consortium name="The Broad Institute Genome Sequencing Platform"/>
            <consortium name="The Broad Institute Genome Sequencing Center for Infectious Disease"/>
            <person name="Feldgarden M."/>
            <person name="Van der Auwera G.A."/>
            <person name="Mahillon J."/>
            <person name="Duprez V."/>
            <person name="Timmery S."/>
            <person name="Mattelet C."/>
            <person name="Dierick K."/>
            <person name="Sun M."/>
            <person name="Yu Z."/>
            <person name="Zhu L."/>
            <person name="Hu X."/>
            <person name="Shank E.B."/>
            <person name="Swiecicka I."/>
            <person name="Hansen B.M."/>
            <person name="Andrup L."/>
            <person name="Young S.K."/>
            <person name="Zeng Q."/>
            <person name="Gargeya S."/>
            <person name="Fitzgerald M."/>
            <person name="Haas B."/>
            <person name="Abouelleil A."/>
            <person name="Alvarado L."/>
            <person name="Arachchi H.M."/>
            <person name="Berlin A."/>
            <person name="Chapman S.B."/>
            <person name="Goldberg J."/>
            <person name="Griggs A."/>
            <person name="Gujja S."/>
            <person name="Hansen M."/>
            <person name="Howarth C."/>
            <person name="Imamovic A."/>
            <person name="Larimer J."/>
            <person name="McCowen C."/>
            <person name="Montmayeur A."/>
            <person name="Murphy C."/>
            <person name="Neiman D."/>
            <person name="Pearson M."/>
            <person name="Priest M."/>
            <person name="Roberts A."/>
            <person name="Saif S."/>
            <person name="Shea T."/>
            <person name="Sisk P."/>
            <person name="Sykes S."/>
            <person name="Wortman J."/>
            <person name="Nusbaum C."/>
            <person name="Birren B."/>
        </authorList>
    </citation>
    <scope>NUCLEOTIDE SEQUENCE [LARGE SCALE GENOMIC DNA]</scope>
    <source>
        <strain evidence="6 7">HuA2-1</strain>
    </source>
</reference>
<proteinExistence type="inferred from homology"/>
<dbReference type="PROSITE" id="PS00211">
    <property type="entry name" value="ABC_TRANSPORTER_1"/>
    <property type="match status" value="1"/>
</dbReference>
<protein>
    <recommendedName>
        <fullName evidence="5">ABC transporter domain-containing protein</fullName>
    </recommendedName>
</protein>
<comment type="similarity">
    <text evidence="1">Belongs to the ABC transporter superfamily.</text>
</comment>
<dbReference type="HOGENOM" id="CLU_000604_1_2_9"/>
<dbReference type="InterPro" id="IPR027417">
    <property type="entry name" value="P-loop_NTPase"/>
</dbReference>
<dbReference type="AlphaFoldDB" id="J9BQM2"/>
<accession>J9BQM2</accession>
<evidence type="ECO:0000256" key="1">
    <source>
        <dbReference type="ARBA" id="ARBA00005417"/>
    </source>
</evidence>
<dbReference type="PANTHER" id="PTHR43335">
    <property type="entry name" value="ABC TRANSPORTER, ATP-BINDING PROTEIN"/>
    <property type="match status" value="1"/>
</dbReference>
<comment type="caution">
    <text evidence="6">The sequence shown here is derived from an EMBL/GenBank/DDBJ whole genome shotgun (WGS) entry which is preliminary data.</text>
</comment>
<dbReference type="InterPro" id="IPR003439">
    <property type="entry name" value="ABC_transporter-like_ATP-bd"/>
</dbReference>
<keyword evidence="3" id="KW-0547">Nucleotide-binding</keyword>
<name>J9BQM2_BACCE</name>
<dbReference type="Pfam" id="PF00005">
    <property type="entry name" value="ABC_tran"/>
    <property type="match status" value="1"/>
</dbReference>
<dbReference type="GO" id="GO:0005524">
    <property type="term" value="F:ATP binding"/>
    <property type="evidence" value="ECO:0007669"/>
    <property type="project" value="UniProtKB-KW"/>
</dbReference>
<dbReference type="InterPro" id="IPR017871">
    <property type="entry name" value="ABC_transporter-like_CS"/>
</dbReference>
<evidence type="ECO:0000313" key="7">
    <source>
        <dbReference type="Proteomes" id="UP000004136"/>
    </source>
</evidence>
<dbReference type="PROSITE" id="PS50893">
    <property type="entry name" value="ABC_TRANSPORTER_2"/>
    <property type="match status" value="1"/>
</dbReference>
<feature type="domain" description="ABC transporter" evidence="5">
    <location>
        <begin position="14"/>
        <end position="224"/>
    </location>
</feature>
<dbReference type="Proteomes" id="UP000004136">
    <property type="component" value="Unassembled WGS sequence"/>
</dbReference>
<evidence type="ECO:0000259" key="5">
    <source>
        <dbReference type="PROSITE" id="PS50893"/>
    </source>
</evidence>
<dbReference type="EMBL" id="AHDV01000025">
    <property type="protein sequence ID" value="EJV81059.1"/>
    <property type="molecule type" value="Genomic_DNA"/>
</dbReference>
<dbReference type="PANTHER" id="PTHR43335:SF4">
    <property type="entry name" value="ABC TRANSPORTER, ATP-BINDING PROTEIN"/>
    <property type="match status" value="1"/>
</dbReference>
<evidence type="ECO:0000256" key="3">
    <source>
        <dbReference type="ARBA" id="ARBA00022741"/>
    </source>
</evidence>